<dbReference type="GO" id="GO:1990641">
    <property type="term" value="P:response to iron ion starvation"/>
    <property type="evidence" value="ECO:0007669"/>
    <property type="project" value="UniProtKB-ARBA"/>
</dbReference>
<dbReference type="FunFam" id="1.10.10.60:FF:000015">
    <property type="entry name" value="Transcription factor RAX3"/>
    <property type="match status" value="1"/>
</dbReference>
<dbReference type="InterPro" id="IPR015495">
    <property type="entry name" value="Myb_TF_plants"/>
</dbReference>
<evidence type="ECO:0000256" key="1">
    <source>
        <dbReference type="ARBA" id="ARBA00004123"/>
    </source>
</evidence>
<feature type="domain" description="Myb-like" evidence="8">
    <location>
        <begin position="64"/>
        <end position="114"/>
    </location>
</feature>
<evidence type="ECO:0000256" key="3">
    <source>
        <dbReference type="ARBA" id="ARBA00023015"/>
    </source>
</evidence>
<dbReference type="PROSITE" id="PS50090">
    <property type="entry name" value="MYB_LIKE"/>
    <property type="match status" value="2"/>
</dbReference>
<evidence type="ECO:0000256" key="4">
    <source>
        <dbReference type="ARBA" id="ARBA00023125"/>
    </source>
</evidence>
<evidence type="ECO:0000259" key="9">
    <source>
        <dbReference type="PROSITE" id="PS51294"/>
    </source>
</evidence>
<dbReference type="GO" id="GO:1990532">
    <property type="term" value="P:stress response to nickel ion"/>
    <property type="evidence" value="ECO:0007669"/>
    <property type="project" value="UniProtKB-ARBA"/>
</dbReference>
<evidence type="ECO:0000313" key="10">
    <source>
        <dbReference type="EMBL" id="KAL2331055.1"/>
    </source>
</evidence>
<feature type="compositionally biased region" description="Polar residues" evidence="7">
    <location>
        <begin position="153"/>
        <end position="166"/>
    </location>
</feature>
<dbReference type="Pfam" id="PF00249">
    <property type="entry name" value="Myb_DNA-binding"/>
    <property type="match status" value="2"/>
</dbReference>
<feature type="domain" description="Myb-like" evidence="8">
    <location>
        <begin position="11"/>
        <end position="63"/>
    </location>
</feature>
<dbReference type="InterPro" id="IPR001005">
    <property type="entry name" value="SANT/Myb"/>
</dbReference>
<dbReference type="PANTHER" id="PTHR10641:SF1103">
    <property type="entry name" value="TRANSCRIPTION FACTOR MYB72"/>
    <property type="match status" value="1"/>
</dbReference>
<reference evidence="10 11" key="1">
    <citation type="submission" date="2024-08" db="EMBL/GenBank/DDBJ databases">
        <title>Insights into the chromosomal genome structure of Flemingia macrophylla.</title>
        <authorList>
            <person name="Ding Y."/>
            <person name="Zhao Y."/>
            <person name="Bi W."/>
            <person name="Wu M."/>
            <person name="Zhao G."/>
            <person name="Gong Y."/>
            <person name="Li W."/>
            <person name="Zhang P."/>
        </authorList>
    </citation>
    <scope>NUCLEOTIDE SEQUENCE [LARGE SCALE GENOMIC DNA]</scope>
    <source>
        <strain evidence="10">DYQJB</strain>
        <tissue evidence="10">Leaf</tissue>
    </source>
</reference>
<comment type="subcellular location">
    <subcellularLocation>
        <location evidence="1">Nucleus</location>
    </subcellularLocation>
</comment>
<feature type="domain" description="HTH myb-type" evidence="9">
    <location>
        <begin position="64"/>
        <end position="118"/>
    </location>
</feature>
<protein>
    <submittedName>
        <fullName evidence="10">Uncharacterized protein</fullName>
    </submittedName>
</protein>
<dbReference type="SMART" id="SM00717">
    <property type="entry name" value="SANT"/>
    <property type="match status" value="2"/>
</dbReference>
<keyword evidence="6" id="KW-0539">Nucleus</keyword>
<organism evidence="10 11">
    <name type="scientific">Flemingia macrophylla</name>
    <dbReference type="NCBI Taxonomy" id="520843"/>
    <lineage>
        <taxon>Eukaryota</taxon>
        <taxon>Viridiplantae</taxon>
        <taxon>Streptophyta</taxon>
        <taxon>Embryophyta</taxon>
        <taxon>Tracheophyta</taxon>
        <taxon>Spermatophyta</taxon>
        <taxon>Magnoliopsida</taxon>
        <taxon>eudicotyledons</taxon>
        <taxon>Gunneridae</taxon>
        <taxon>Pentapetalae</taxon>
        <taxon>rosids</taxon>
        <taxon>fabids</taxon>
        <taxon>Fabales</taxon>
        <taxon>Fabaceae</taxon>
        <taxon>Papilionoideae</taxon>
        <taxon>50 kb inversion clade</taxon>
        <taxon>NPAAA clade</taxon>
        <taxon>indigoferoid/millettioid clade</taxon>
        <taxon>Phaseoleae</taxon>
        <taxon>Flemingia</taxon>
    </lineage>
</organism>
<dbReference type="PROSITE" id="PS51294">
    <property type="entry name" value="HTH_MYB"/>
    <property type="match status" value="2"/>
</dbReference>
<dbReference type="InterPro" id="IPR017930">
    <property type="entry name" value="Myb_dom"/>
</dbReference>
<feature type="region of interest" description="Disordered" evidence="7">
    <location>
        <begin position="120"/>
        <end position="166"/>
    </location>
</feature>
<evidence type="ECO:0000313" key="11">
    <source>
        <dbReference type="Proteomes" id="UP001603857"/>
    </source>
</evidence>
<comment type="caution">
    <text evidence="10">The sequence shown here is derived from an EMBL/GenBank/DDBJ whole genome shotgun (WGS) entry which is preliminary data.</text>
</comment>
<dbReference type="Gene3D" id="1.10.10.60">
    <property type="entry name" value="Homeodomain-like"/>
    <property type="match status" value="2"/>
</dbReference>
<gene>
    <name evidence="10" type="ORF">Fmac_018636</name>
</gene>
<dbReference type="GO" id="GO:0010468">
    <property type="term" value="P:regulation of gene expression"/>
    <property type="evidence" value="ECO:0007669"/>
    <property type="project" value="UniProtKB-ARBA"/>
</dbReference>
<dbReference type="GO" id="GO:0003677">
    <property type="term" value="F:DNA binding"/>
    <property type="evidence" value="ECO:0007669"/>
    <property type="project" value="UniProtKB-KW"/>
</dbReference>
<keyword evidence="2" id="KW-0677">Repeat</keyword>
<dbReference type="CDD" id="cd00167">
    <property type="entry name" value="SANT"/>
    <property type="match status" value="2"/>
</dbReference>
<dbReference type="InterPro" id="IPR009057">
    <property type="entry name" value="Homeodomain-like_sf"/>
</dbReference>
<dbReference type="EMBL" id="JBGMDY010000006">
    <property type="protein sequence ID" value="KAL2331055.1"/>
    <property type="molecule type" value="Genomic_DNA"/>
</dbReference>
<evidence type="ECO:0000259" key="8">
    <source>
        <dbReference type="PROSITE" id="PS50090"/>
    </source>
</evidence>
<dbReference type="GO" id="GO:0009723">
    <property type="term" value="P:response to ethylene"/>
    <property type="evidence" value="ECO:0007669"/>
    <property type="project" value="UniProtKB-ARBA"/>
</dbReference>
<evidence type="ECO:0000256" key="6">
    <source>
        <dbReference type="ARBA" id="ARBA00023242"/>
    </source>
</evidence>
<dbReference type="GO" id="GO:0005634">
    <property type="term" value="C:nucleus"/>
    <property type="evidence" value="ECO:0007669"/>
    <property type="project" value="UniProtKB-SubCell"/>
</dbReference>
<feature type="compositionally biased region" description="Low complexity" evidence="7">
    <location>
        <begin position="134"/>
        <end position="147"/>
    </location>
</feature>
<evidence type="ECO:0000256" key="7">
    <source>
        <dbReference type="SAM" id="MobiDB-lite"/>
    </source>
</evidence>
<keyword evidence="5" id="KW-0804">Transcription</keyword>
<proteinExistence type="predicted"/>
<name>A0ABD1M7L5_9FABA</name>
<dbReference type="PANTHER" id="PTHR10641">
    <property type="entry name" value="MYB FAMILY TRANSCRIPTION FACTOR"/>
    <property type="match status" value="1"/>
</dbReference>
<dbReference type="SUPFAM" id="SSF46689">
    <property type="entry name" value="Homeodomain-like"/>
    <property type="match status" value="1"/>
</dbReference>
<keyword evidence="3" id="KW-0805">Transcription regulation</keyword>
<accession>A0ABD1M7L5</accession>
<dbReference type="FunFam" id="1.10.10.60:FF:000310">
    <property type="entry name" value="MYB transcription factor"/>
    <property type="match status" value="1"/>
</dbReference>
<sequence length="351" mass="40047">MGKGRAPCCDKTQVKRGPWSPSEDLKLIAFIRKYGHQNWRSLPKQAGLMRCGKSCRLRWINYLRPDVKRGNFTPEEEETIIRLHKDFGNKWSKIASCLPGRTDNEIKNVWNTHLKKRLDVKQSSNPSVDESKPESSTTSSSSSSSESFFLNERPNSSKTTTLGNEFNDQVSQSIDKIEQDLDKQVSDELIGIIEDPKESSISSIATSSQNIAYKVEQQLASSLSYPRSYDFDGILEEVDKPNHLYEIPWKSDYDFCKLLDDDSIGSFQSIENIVLGEEIVQDVKAKQGSHDFENELGVVGEIKEPKEDHVLPKNYDAGPEIDHTQIFDLDDMRILEYELDLGYIQLWPSWS</sequence>
<dbReference type="AlphaFoldDB" id="A0ABD1M7L5"/>
<keyword evidence="4" id="KW-0238">DNA-binding</keyword>
<keyword evidence="11" id="KW-1185">Reference proteome</keyword>
<evidence type="ECO:0000256" key="5">
    <source>
        <dbReference type="ARBA" id="ARBA00023163"/>
    </source>
</evidence>
<dbReference type="Proteomes" id="UP001603857">
    <property type="component" value="Unassembled WGS sequence"/>
</dbReference>
<feature type="domain" description="HTH myb-type" evidence="9">
    <location>
        <begin position="11"/>
        <end position="63"/>
    </location>
</feature>
<evidence type="ECO:0000256" key="2">
    <source>
        <dbReference type="ARBA" id="ARBA00022737"/>
    </source>
</evidence>